<evidence type="ECO:0008006" key="4">
    <source>
        <dbReference type="Google" id="ProtNLM"/>
    </source>
</evidence>
<keyword evidence="1" id="KW-1133">Transmembrane helix</keyword>
<protein>
    <recommendedName>
        <fullName evidence="4">LXG domain-containing protein</fullName>
    </recommendedName>
</protein>
<feature type="transmembrane region" description="Helical" evidence="1">
    <location>
        <begin position="224"/>
        <end position="243"/>
    </location>
</feature>
<dbReference type="EMBL" id="JAAEDA010000001">
    <property type="protein sequence ID" value="MCJ1976438.1"/>
    <property type="molecule type" value="Genomic_DNA"/>
</dbReference>
<evidence type="ECO:0000256" key="1">
    <source>
        <dbReference type="SAM" id="Phobius"/>
    </source>
</evidence>
<keyword evidence="3" id="KW-1185">Reference proteome</keyword>
<comment type="caution">
    <text evidence="2">The sequence shown here is derived from an EMBL/GenBank/DDBJ whole genome shotgun (WGS) entry which is preliminary data.</text>
</comment>
<evidence type="ECO:0000313" key="2">
    <source>
        <dbReference type="EMBL" id="MCJ1976438.1"/>
    </source>
</evidence>
<evidence type="ECO:0000313" key="3">
    <source>
        <dbReference type="Proteomes" id="UP001522462"/>
    </source>
</evidence>
<reference evidence="2 3" key="1">
    <citation type="journal article" date="2022" name="Microbiol. Res.">
        <title>Comparative genome analysis, predicted lifestyle and antimicrobial strategies of Lactococcus carnosus and Lactococcus paracarnosus isolated from meat.</title>
        <authorList>
            <person name="Werum V."/>
            <person name="Ehrmann M."/>
            <person name="Vogel R."/>
            <person name="Hilgarth M."/>
        </authorList>
    </citation>
    <scope>NUCLEOTIDE SEQUENCE [LARGE SCALE GENOMIC DNA]</scope>
    <source>
        <strain evidence="2 3">TMW21897</strain>
    </source>
</reference>
<dbReference type="Proteomes" id="UP001522462">
    <property type="component" value="Unassembled WGS sequence"/>
</dbReference>
<sequence>MTAMCYSYTSTLTNFINTVQEDIRRVEEKLKKLHEIDMKIATLFNGISNKFSIISDGILTINNASFDKTGKFVIKASSKNFDRIKAFVRDIYSRTKDETLNTIFEETIQDGVKKNTDVAVKIAVENVWKNRYTTELASGKIMGKVSGATASAMKDAEGLALKSGKSLGRCVSGGFSVIGGVMDGFSDYQHDKNVGKAIAHGVLSTGGALFIAGVASAIPGPGWAIAAGIIGGVAVGKLIDVAFDQKGVKDFFKNSEKNIGKAVSGFFGSVRKALT</sequence>
<keyword evidence="1" id="KW-0812">Transmembrane</keyword>
<dbReference type="RefSeq" id="WP_243913270.1">
    <property type="nucleotide sequence ID" value="NZ_JAAECY010000004.1"/>
</dbReference>
<name>A0ABT0AIR2_9LACT</name>
<accession>A0ABT0AIR2</accession>
<keyword evidence="1" id="KW-0472">Membrane</keyword>
<gene>
    <name evidence="2" type="ORF">GYN19_00505</name>
</gene>
<proteinExistence type="predicted"/>
<organism evidence="2 3">
    <name type="scientific">Pseudolactococcus paracarnosus</name>
    <dbReference type="NCBI Taxonomy" id="2749962"/>
    <lineage>
        <taxon>Bacteria</taxon>
        <taxon>Bacillati</taxon>
        <taxon>Bacillota</taxon>
        <taxon>Bacilli</taxon>
        <taxon>Lactobacillales</taxon>
        <taxon>Streptococcaceae</taxon>
        <taxon>Pseudolactococcus</taxon>
    </lineage>
</organism>
<feature type="transmembrane region" description="Helical" evidence="1">
    <location>
        <begin position="197"/>
        <end position="218"/>
    </location>
</feature>